<organism evidence="2 3">
    <name type="scientific">Lasiosphaeris hirsuta</name>
    <dbReference type="NCBI Taxonomy" id="260670"/>
    <lineage>
        <taxon>Eukaryota</taxon>
        <taxon>Fungi</taxon>
        <taxon>Dikarya</taxon>
        <taxon>Ascomycota</taxon>
        <taxon>Pezizomycotina</taxon>
        <taxon>Sordariomycetes</taxon>
        <taxon>Sordariomycetidae</taxon>
        <taxon>Sordariales</taxon>
        <taxon>Lasiosphaeriaceae</taxon>
        <taxon>Lasiosphaeris</taxon>
    </lineage>
</organism>
<accession>A0AA40AID0</accession>
<evidence type="ECO:0000313" key="2">
    <source>
        <dbReference type="EMBL" id="KAK0716393.1"/>
    </source>
</evidence>
<evidence type="ECO:0000313" key="3">
    <source>
        <dbReference type="Proteomes" id="UP001172102"/>
    </source>
</evidence>
<gene>
    <name evidence="2" type="ORF">B0H67DRAFT_583004</name>
</gene>
<feature type="compositionally biased region" description="Polar residues" evidence="1">
    <location>
        <begin position="15"/>
        <end position="24"/>
    </location>
</feature>
<comment type="caution">
    <text evidence="2">The sequence shown here is derived from an EMBL/GenBank/DDBJ whole genome shotgun (WGS) entry which is preliminary data.</text>
</comment>
<proteinExistence type="predicted"/>
<feature type="region of interest" description="Disordered" evidence="1">
    <location>
        <begin position="1"/>
        <end position="24"/>
    </location>
</feature>
<sequence length="58" mass="6655">MCNGRKDHMNLPYSWPNSSHDSNGFVQQRRGDIFETLARSYRPPDIPFFKAHSTSSAV</sequence>
<dbReference type="Proteomes" id="UP001172102">
    <property type="component" value="Unassembled WGS sequence"/>
</dbReference>
<keyword evidence="3" id="KW-1185">Reference proteome</keyword>
<reference evidence="2" key="1">
    <citation type="submission" date="2023-06" db="EMBL/GenBank/DDBJ databases">
        <title>Genome-scale phylogeny and comparative genomics of the fungal order Sordariales.</title>
        <authorList>
            <consortium name="Lawrence Berkeley National Laboratory"/>
            <person name="Hensen N."/>
            <person name="Bonometti L."/>
            <person name="Westerberg I."/>
            <person name="Brannstrom I.O."/>
            <person name="Guillou S."/>
            <person name="Cros-Aarteil S."/>
            <person name="Calhoun S."/>
            <person name="Haridas S."/>
            <person name="Kuo A."/>
            <person name="Mondo S."/>
            <person name="Pangilinan J."/>
            <person name="Riley R."/>
            <person name="Labutti K."/>
            <person name="Andreopoulos B."/>
            <person name="Lipzen A."/>
            <person name="Chen C."/>
            <person name="Yanf M."/>
            <person name="Daum C."/>
            <person name="Ng V."/>
            <person name="Clum A."/>
            <person name="Steindorff A."/>
            <person name="Ohm R."/>
            <person name="Martin F."/>
            <person name="Silar P."/>
            <person name="Natvig D."/>
            <person name="Lalanne C."/>
            <person name="Gautier V."/>
            <person name="Ament-Velasquez S.L."/>
            <person name="Kruys A."/>
            <person name="Hutchinson M.I."/>
            <person name="Powell A.J."/>
            <person name="Barry K."/>
            <person name="Miller A.N."/>
            <person name="Grigoriev I.V."/>
            <person name="Debuchy R."/>
            <person name="Gladieux P."/>
            <person name="Thoren M.H."/>
            <person name="Johannesson H."/>
        </authorList>
    </citation>
    <scope>NUCLEOTIDE SEQUENCE</scope>
    <source>
        <strain evidence="2">SMH4607-1</strain>
    </source>
</reference>
<dbReference type="EMBL" id="JAUKUA010000004">
    <property type="protein sequence ID" value="KAK0716393.1"/>
    <property type="molecule type" value="Genomic_DNA"/>
</dbReference>
<evidence type="ECO:0000256" key="1">
    <source>
        <dbReference type="SAM" id="MobiDB-lite"/>
    </source>
</evidence>
<dbReference type="AlphaFoldDB" id="A0AA40AID0"/>
<protein>
    <submittedName>
        <fullName evidence="2">Uncharacterized protein</fullName>
    </submittedName>
</protein>
<name>A0AA40AID0_9PEZI</name>